<protein>
    <submittedName>
        <fullName evidence="1">MmcQ/YjbR family DNA-binding protein</fullName>
    </submittedName>
</protein>
<keyword evidence="2" id="KW-1185">Reference proteome</keyword>
<evidence type="ECO:0000313" key="1">
    <source>
        <dbReference type="EMBL" id="GAA4267486.1"/>
    </source>
</evidence>
<dbReference type="EMBL" id="BAABAU010000004">
    <property type="protein sequence ID" value="GAA4267486.1"/>
    <property type="molecule type" value="Genomic_DNA"/>
</dbReference>
<dbReference type="PANTHER" id="PTHR35145">
    <property type="entry name" value="CYTOPLASMIC PROTEIN-RELATED"/>
    <property type="match status" value="1"/>
</dbReference>
<organism evidence="1 2">
    <name type="scientific">Frondihabitans peucedani</name>
    <dbReference type="NCBI Taxonomy" id="598626"/>
    <lineage>
        <taxon>Bacteria</taxon>
        <taxon>Bacillati</taxon>
        <taxon>Actinomycetota</taxon>
        <taxon>Actinomycetes</taxon>
        <taxon>Micrococcales</taxon>
        <taxon>Microbacteriaceae</taxon>
        <taxon>Frondihabitans</taxon>
    </lineage>
</organism>
<proteinExistence type="predicted"/>
<dbReference type="InterPro" id="IPR058532">
    <property type="entry name" value="YjbR/MT2646/Rv2570-like"/>
</dbReference>
<keyword evidence="1" id="KW-0238">DNA-binding</keyword>
<dbReference type="GO" id="GO:0003677">
    <property type="term" value="F:DNA binding"/>
    <property type="evidence" value="ECO:0007669"/>
    <property type="project" value="UniProtKB-KW"/>
</dbReference>
<comment type="caution">
    <text evidence="1">The sequence shown here is derived from an EMBL/GenBank/DDBJ whole genome shotgun (WGS) entry which is preliminary data.</text>
</comment>
<name>A0ABP8E5H8_9MICO</name>
<dbReference type="RefSeq" id="WP_344797802.1">
    <property type="nucleotide sequence ID" value="NZ_BAABAU010000004.1"/>
</dbReference>
<dbReference type="Proteomes" id="UP001501594">
    <property type="component" value="Unassembled WGS sequence"/>
</dbReference>
<evidence type="ECO:0000313" key="2">
    <source>
        <dbReference type="Proteomes" id="UP001501594"/>
    </source>
</evidence>
<dbReference type="Pfam" id="PF04237">
    <property type="entry name" value="YjbR"/>
    <property type="match status" value="1"/>
</dbReference>
<reference evidence="2" key="1">
    <citation type="journal article" date="2019" name="Int. J. Syst. Evol. Microbiol.">
        <title>The Global Catalogue of Microorganisms (GCM) 10K type strain sequencing project: providing services to taxonomists for standard genome sequencing and annotation.</title>
        <authorList>
            <consortium name="The Broad Institute Genomics Platform"/>
            <consortium name="The Broad Institute Genome Sequencing Center for Infectious Disease"/>
            <person name="Wu L."/>
            <person name="Ma J."/>
        </authorList>
    </citation>
    <scope>NUCLEOTIDE SEQUENCE [LARGE SCALE GENOMIC DNA]</scope>
    <source>
        <strain evidence="2">JCM 17442</strain>
    </source>
</reference>
<dbReference type="SUPFAM" id="SSF142906">
    <property type="entry name" value="YjbR-like"/>
    <property type="match status" value="1"/>
</dbReference>
<sequence length="115" mass="12891">MDEDTALDLCGELPSAELTHPFGFETAVYKVRGKMFAFLPLDAPHPSITVKSDPQDAAELVREHGAIAPGYHMNKRHWITVTLDEELPEGLVEELIRESYRLVILTLPKARRPVA</sequence>
<accession>A0ABP8E5H8</accession>
<dbReference type="Gene3D" id="3.90.1150.30">
    <property type="match status" value="1"/>
</dbReference>
<dbReference type="InterPro" id="IPR038056">
    <property type="entry name" value="YjbR-like_sf"/>
</dbReference>
<gene>
    <name evidence="1" type="ORF">GCM10022256_30980</name>
</gene>
<dbReference type="PANTHER" id="PTHR35145:SF1">
    <property type="entry name" value="CYTOPLASMIC PROTEIN"/>
    <property type="match status" value="1"/>
</dbReference>
<dbReference type="InterPro" id="IPR007351">
    <property type="entry name" value="YjbR"/>
</dbReference>